<dbReference type="GO" id="GO:0005524">
    <property type="term" value="F:ATP binding"/>
    <property type="evidence" value="ECO:0007669"/>
    <property type="project" value="InterPro"/>
</dbReference>
<dbReference type="Gene3D" id="3.40.50.300">
    <property type="entry name" value="P-loop containing nucleotide triphosphate hydrolases"/>
    <property type="match status" value="1"/>
</dbReference>
<dbReference type="InterPro" id="IPR003593">
    <property type="entry name" value="AAA+_ATPase"/>
</dbReference>
<dbReference type="InterPro" id="IPR051396">
    <property type="entry name" value="Bact_Antivir_Def_Nuclease"/>
</dbReference>
<organism evidence="3">
    <name type="scientific">Parabacteroides goldsteinii</name>
    <dbReference type="NCBI Taxonomy" id="328812"/>
    <lineage>
        <taxon>Bacteria</taxon>
        <taxon>Pseudomonadati</taxon>
        <taxon>Bacteroidota</taxon>
        <taxon>Bacteroidia</taxon>
        <taxon>Bacteroidales</taxon>
        <taxon>Tannerellaceae</taxon>
        <taxon>Parabacteroides</taxon>
    </lineage>
</organism>
<comment type="caution">
    <text evidence="3">The sequence shown here is derived from an EMBL/GenBank/DDBJ whole genome shotgun (WGS) entry which is preliminary data.</text>
</comment>
<dbReference type="GO" id="GO:0016887">
    <property type="term" value="F:ATP hydrolysis activity"/>
    <property type="evidence" value="ECO:0007669"/>
    <property type="project" value="InterPro"/>
</dbReference>
<sequence>MKIRKVKWANHPILGDLELNFINPVTNKPYSTIVLAGENGTGKTTILETLNTFLSIGSFEPFDAIEYEVENKCYILTPPTIPGSNKTFFTRYDIVNDTSENIRTDKSNNPQSVQSDNKDPRSYGSVFSRPRADYKTNKIESVKTNELDKNKYDSDNDDNFTSLKQLIVDVQNQDNEQYSDINDERNLQGRSPMSKAEFEPISKIFRFKNAFNSFFEIIKYKKVGNISGEKVVIFEKDGINIPLDDLSTGEKQIVFRGAYLLKNINVLKNSTIMIDEPELSMHPLWQKKILQYYKKLFIDNNSTQMAQIFFASHSEAVISEALQDLIDTKVIVLRRADNGKILADSIGVPAVLPYTMAAEVNYQAFGILSTDYHNALYGYIEAEGWKNNFDVLYPTINYVKLNRDGTTSNLQITLTEKIRHIIHHPENRHNSYTQSDLEESINRMRNYIIAQP</sequence>
<dbReference type="EMBL" id="WKLP01000039">
    <property type="protein sequence ID" value="MRY13987.1"/>
    <property type="molecule type" value="Genomic_DNA"/>
</dbReference>
<proteinExistence type="predicted"/>
<dbReference type="InterPro" id="IPR003959">
    <property type="entry name" value="ATPase_AAA_core"/>
</dbReference>
<dbReference type="PANTHER" id="PTHR43581">
    <property type="entry name" value="ATP/GTP PHOSPHATASE"/>
    <property type="match status" value="1"/>
</dbReference>
<accession>A0A6G1ZJ76</accession>
<protein>
    <submittedName>
        <fullName evidence="3">AAA family ATPase</fullName>
    </submittedName>
</protein>
<dbReference type="InterPro" id="IPR027417">
    <property type="entry name" value="P-loop_NTPase"/>
</dbReference>
<gene>
    <name evidence="3" type="ORF">GKE01_21365</name>
</gene>
<feature type="domain" description="AAA+ ATPase" evidence="2">
    <location>
        <begin position="29"/>
        <end position="337"/>
    </location>
</feature>
<dbReference type="PANTHER" id="PTHR43581:SF4">
    <property type="entry name" value="ATP_GTP PHOSPHATASE"/>
    <property type="match status" value="1"/>
</dbReference>
<dbReference type="Pfam" id="PF13304">
    <property type="entry name" value="AAA_21"/>
    <property type="match status" value="1"/>
</dbReference>
<dbReference type="RefSeq" id="WP_010803018.1">
    <property type="nucleotide sequence ID" value="NZ_CAJSYT010000003.1"/>
</dbReference>
<dbReference type="SUPFAM" id="SSF52540">
    <property type="entry name" value="P-loop containing nucleoside triphosphate hydrolases"/>
    <property type="match status" value="1"/>
</dbReference>
<dbReference type="SMART" id="SM00382">
    <property type="entry name" value="AAA"/>
    <property type="match status" value="1"/>
</dbReference>
<feature type="region of interest" description="Disordered" evidence="1">
    <location>
        <begin position="100"/>
        <end position="128"/>
    </location>
</feature>
<evidence type="ECO:0000256" key="1">
    <source>
        <dbReference type="SAM" id="MobiDB-lite"/>
    </source>
</evidence>
<evidence type="ECO:0000259" key="2">
    <source>
        <dbReference type="SMART" id="SM00382"/>
    </source>
</evidence>
<reference evidence="3" key="1">
    <citation type="journal article" date="2019" name="Nat. Med.">
        <title>A library of human gut bacterial isolates paired with longitudinal multiomics data enables mechanistic microbiome research.</title>
        <authorList>
            <person name="Poyet M."/>
            <person name="Groussin M."/>
            <person name="Gibbons S.M."/>
            <person name="Avila-Pacheco J."/>
            <person name="Jiang X."/>
            <person name="Kearney S.M."/>
            <person name="Perrotta A.R."/>
            <person name="Berdy B."/>
            <person name="Zhao S."/>
            <person name="Lieberman T.D."/>
            <person name="Swanson P.K."/>
            <person name="Smith M."/>
            <person name="Roesemann S."/>
            <person name="Alexander J.E."/>
            <person name="Rich S.A."/>
            <person name="Livny J."/>
            <person name="Vlamakis H."/>
            <person name="Clish C."/>
            <person name="Bullock K."/>
            <person name="Deik A."/>
            <person name="Scott J."/>
            <person name="Pierce K.A."/>
            <person name="Xavier R.J."/>
            <person name="Alm E.J."/>
        </authorList>
    </citation>
    <scope>NUCLEOTIDE SEQUENCE</scope>
    <source>
        <strain evidence="3">BIOML-A4</strain>
    </source>
</reference>
<dbReference type="AlphaFoldDB" id="A0A6G1ZJ76"/>
<evidence type="ECO:0000313" key="3">
    <source>
        <dbReference type="EMBL" id="MRY13987.1"/>
    </source>
</evidence>
<name>A0A6G1ZJ76_9BACT</name>